<protein>
    <submittedName>
        <fullName evidence="1">Uncharacterized protein</fullName>
    </submittedName>
</protein>
<accession>A0A227NXX7</accession>
<proteinExistence type="predicted"/>
<name>A0A227NXX7_9FLAO</name>
<keyword evidence="2" id="KW-1185">Reference proteome</keyword>
<comment type="caution">
    <text evidence="1">The sequence shown here is derived from an EMBL/GenBank/DDBJ whole genome shotgun (WGS) entry which is preliminary data.</text>
</comment>
<sequence>MLLLSFLFFGAIPAFHFKFFSKICFCTVFIEASVGRFIKTQKQYFYQKSFSLQSGLFYDVIVINFG</sequence>
<evidence type="ECO:0000313" key="1">
    <source>
        <dbReference type="EMBL" id="OXG02292.1"/>
    </source>
</evidence>
<dbReference type="Proteomes" id="UP000214684">
    <property type="component" value="Unassembled WGS sequence"/>
</dbReference>
<organism evidence="1 2">
    <name type="scientific">Flavobacterium araucananum</name>
    <dbReference type="NCBI Taxonomy" id="946678"/>
    <lineage>
        <taxon>Bacteria</taxon>
        <taxon>Pseudomonadati</taxon>
        <taxon>Bacteroidota</taxon>
        <taxon>Flavobacteriia</taxon>
        <taxon>Flavobacteriales</taxon>
        <taxon>Flavobacteriaceae</taxon>
        <taxon>Flavobacterium</taxon>
    </lineage>
</organism>
<dbReference type="EMBL" id="MUGS01000044">
    <property type="protein sequence ID" value="OXG02292.1"/>
    <property type="molecule type" value="Genomic_DNA"/>
</dbReference>
<evidence type="ECO:0000313" key="2">
    <source>
        <dbReference type="Proteomes" id="UP000214684"/>
    </source>
</evidence>
<reference evidence="1 2" key="1">
    <citation type="submission" date="2016-11" db="EMBL/GenBank/DDBJ databases">
        <title>Whole genomes of Flavobacteriaceae.</title>
        <authorList>
            <person name="Stine C."/>
            <person name="Li C."/>
            <person name="Tadesse D."/>
        </authorList>
    </citation>
    <scope>NUCLEOTIDE SEQUENCE [LARGE SCALE GENOMIC DNA]</scope>
    <source>
        <strain evidence="1 2">DSM 24704</strain>
    </source>
</reference>
<gene>
    <name evidence="1" type="ORF">B0A64_18675</name>
</gene>
<dbReference type="AlphaFoldDB" id="A0A227NXX7"/>